<protein>
    <recommendedName>
        <fullName evidence="10">Gamma-secretase subunit PEN-2</fullName>
    </recommendedName>
</protein>
<keyword evidence="4" id="KW-0914">Notch signaling pathway</keyword>
<keyword evidence="6 7" id="KW-0472">Membrane</keyword>
<organism evidence="8 9">
    <name type="scientific">Ceratopteris richardii</name>
    <name type="common">Triangle waterfern</name>
    <dbReference type="NCBI Taxonomy" id="49495"/>
    <lineage>
        <taxon>Eukaryota</taxon>
        <taxon>Viridiplantae</taxon>
        <taxon>Streptophyta</taxon>
        <taxon>Embryophyta</taxon>
        <taxon>Tracheophyta</taxon>
        <taxon>Polypodiopsida</taxon>
        <taxon>Polypodiidae</taxon>
        <taxon>Polypodiales</taxon>
        <taxon>Pteridineae</taxon>
        <taxon>Pteridaceae</taxon>
        <taxon>Parkerioideae</taxon>
        <taxon>Ceratopteris</taxon>
    </lineage>
</organism>
<gene>
    <name evidence="8" type="ORF">KP509_17G080300</name>
</gene>
<evidence type="ECO:0000256" key="5">
    <source>
        <dbReference type="ARBA" id="ARBA00022989"/>
    </source>
</evidence>
<dbReference type="EMBL" id="CM035422">
    <property type="protein sequence ID" value="KAH7373940.1"/>
    <property type="molecule type" value="Genomic_DNA"/>
</dbReference>
<dbReference type="Proteomes" id="UP000825935">
    <property type="component" value="Chromosome 17"/>
</dbReference>
<keyword evidence="5 7" id="KW-1133">Transmembrane helix</keyword>
<evidence type="ECO:0000256" key="2">
    <source>
        <dbReference type="ARBA" id="ARBA00009607"/>
    </source>
</evidence>
<evidence type="ECO:0000256" key="4">
    <source>
        <dbReference type="ARBA" id="ARBA00022976"/>
    </source>
</evidence>
<dbReference type="PANTHER" id="PTHR16318:SF0">
    <property type="entry name" value="GAMMA-SECRETASE SUBUNIT PEN-2"/>
    <property type="match status" value="1"/>
</dbReference>
<dbReference type="InterPro" id="IPR019379">
    <property type="entry name" value="Gamma_Secretase_Asp_P_PEN2"/>
</dbReference>
<evidence type="ECO:0000256" key="1">
    <source>
        <dbReference type="ARBA" id="ARBA00004141"/>
    </source>
</evidence>
<evidence type="ECO:0008006" key="10">
    <source>
        <dbReference type="Google" id="ProtNLM"/>
    </source>
</evidence>
<evidence type="ECO:0000313" key="8">
    <source>
        <dbReference type="EMBL" id="KAH7373940.1"/>
    </source>
</evidence>
<evidence type="ECO:0000313" key="9">
    <source>
        <dbReference type="Proteomes" id="UP000825935"/>
    </source>
</evidence>
<comment type="similarity">
    <text evidence="2">Belongs to the PEN-2 family.</text>
</comment>
<dbReference type="Pfam" id="PF10251">
    <property type="entry name" value="PEN-2"/>
    <property type="match status" value="1"/>
</dbReference>
<dbReference type="PANTHER" id="PTHR16318">
    <property type="entry name" value="GAMMA-SECRETASE SUBUNIT PEN-2"/>
    <property type="match status" value="1"/>
</dbReference>
<sequence length="132" mass="15455">MDAEVSVVVDEPELAPLQERDRWLTVDGPVGMHDQEAARRQARNFFFAGFILLPWLWFVNCFYFWPVLRQRHRGSDPLLRSYIVRSAIGFLVYSSLLLIWTMTFTFGREHVFGSLWKTLAVYEIADKFSGSF</sequence>
<dbReference type="OrthoDB" id="524898at2759"/>
<feature type="transmembrane region" description="Helical" evidence="7">
    <location>
        <begin position="86"/>
        <end position="107"/>
    </location>
</feature>
<accession>A0A8T2T175</accession>
<proteinExistence type="inferred from homology"/>
<evidence type="ECO:0000256" key="7">
    <source>
        <dbReference type="SAM" id="Phobius"/>
    </source>
</evidence>
<keyword evidence="3 7" id="KW-0812">Transmembrane</keyword>
<dbReference type="OMA" id="QVWPTID"/>
<dbReference type="GO" id="GO:0070765">
    <property type="term" value="C:gamma-secretase complex"/>
    <property type="evidence" value="ECO:0007669"/>
    <property type="project" value="TreeGrafter"/>
</dbReference>
<evidence type="ECO:0000256" key="6">
    <source>
        <dbReference type="ARBA" id="ARBA00023136"/>
    </source>
</evidence>
<dbReference type="GO" id="GO:0007219">
    <property type="term" value="P:Notch signaling pathway"/>
    <property type="evidence" value="ECO:0007669"/>
    <property type="project" value="UniProtKB-KW"/>
</dbReference>
<keyword evidence="9" id="KW-1185">Reference proteome</keyword>
<name>A0A8T2T175_CERRI</name>
<dbReference type="AlphaFoldDB" id="A0A8T2T175"/>
<feature type="transmembrane region" description="Helical" evidence="7">
    <location>
        <begin position="45"/>
        <end position="66"/>
    </location>
</feature>
<comment type="subcellular location">
    <subcellularLocation>
        <location evidence="1">Membrane</location>
        <topology evidence="1">Multi-pass membrane protein</topology>
    </subcellularLocation>
</comment>
<comment type="caution">
    <text evidence="8">The sequence shown here is derived from an EMBL/GenBank/DDBJ whole genome shotgun (WGS) entry which is preliminary data.</text>
</comment>
<reference evidence="8" key="1">
    <citation type="submission" date="2021-08" db="EMBL/GenBank/DDBJ databases">
        <title>WGS assembly of Ceratopteris richardii.</title>
        <authorList>
            <person name="Marchant D.B."/>
            <person name="Chen G."/>
            <person name="Jenkins J."/>
            <person name="Shu S."/>
            <person name="Leebens-Mack J."/>
            <person name="Grimwood J."/>
            <person name="Schmutz J."/>
            <person name="Soltis P."/>
            <person name="Soltis D."/>
            <person name="Chen Z.-H."/>
        </authorList>
    </citation>
    <scope>NUCLEOTIDE SEQUENCE</scope>
    <source>
        <strain evidence="8">Whitten #5841</strain>
        <tissue evidence="8">Leaf</tissue>
    </source>
</reference>
<evidence type="ECO:0000256" key="3">
    <source>
        <dbReference type="ARBA" id="ARBA00022692"/>
    </source>
</evidence>